<evidence type="ECO:0000256" key="1">
    <source>
        <dbReference type="ARBA" id="ARBA00008751"/>
    </source>
</evidence>
<dbReference type="InterPro" id="IPR017941">
    <property type="entry name" value="Rieske_2Fe-2S"/>
</dbReference>
<keyword evidence="3" id="KW-0479">Metal-binding</keyword>
<evidence type="ECO:0000313" key="11">
    <source>
        <dbReference type="EMBL" id="RIV86885.1"/>
    </source>
</evidence>
<dbReference type="CDD" id="cd08881">
    <property type="entry name" value="RHO_alpha_C_NDO-like"/>
    <property type="match status" value="1"/>
</dbReference>
<dbReference type="InterPro" id="IPR001663">
    <property type="entry name" value="Rng_hydr_dOase-A"/>
</dbReference>
<keyword evidence="9" id="KW-0520">NAD</keyword>
<dbReference type="SUPFAM" id="SSF55961">
    <property type="entry name" value="Bet v1-like"/>
    <property type="match status" value="1"/>
</dbReference>
<evidence type="ECO:0000256" key="7">
    <source>
        <dbReference type="ARBA" id="ARBA00023004"/>
    </source>
</evidence>
<dbReference type="PRINTS" id="PR00090">
    <property type="entry name" value="RNGDIOXGNASE"/>
</dbReference>
<dbReference type="RefSeq" id="WP_119586700.1">
    <property type="nucleotide sequence ID" value="NZ_CAWODQ010000022.1"/>
</dbReference>
<gene>
    <name evidence="11" type="ORF">D2V07_09460</name>
</gene>
<protein>
    <submittedName>
        <fullName evidence="11">Aromatic ring-hydroxylating dioxygenase subunit alpha</fullName>
    </submittedName>
</protein>
<evidence type="ECO:0000256" key="6">
    <source>
        <dbReference type="ARBA" id="ARBA00023002"/>
    </source>
</evidence>
<dbReference type="GO" id="GO:0005506">
    <property type="term" value="F:iron ion binding"/>
    <property type="evidence" value="ECO:0007669"/>
    <property type="project" value="InterPro"/>
</dbReference>
<comment type="similarity">
    <text evidence="1">Belongs to the bacterial ring-hydroxylating dioxygenase alpha subunit family.</text>
</comment>
<keyword evidence="12" id="KW-1185">Reference proteome</keyword>
<comment type="caution">
    <text evidence="11">The sequence shown here is derived from an EMBL/GenBank/DDBJ whole genome shotgun (WGS) entry which is preliminary data.</text>
</comment>
<keyword evidence="8" id="KW-0411">Iron-sulfur</keyword>
<evidence type="ECO:0000256" key="9">
    <source>
        <dbReference type="ARBA" id="ARBA00023027"/>
    </source>
</evidence>
<dbReference type="InterPro" id="IPR043266">
    <property type="entry name" value="RHO_NdoB-like_C"/>
</dbReference>
<dbReference type="AlphaFoldDB" id="A0A418NTC2"/>
<accession>A0A418NTC2</accession>
<dbReference type="Gene3D" id="2.102.10.10">
    <property type="entry name" value="Rieske [2Fe-2S] iron-sulphur domain"/>
    <property type="match status" value="1"/>
</dbReference>
<evidence type="ECO:0000256" key="4">
    <source>
        <dbReference type="ARBA" id="ARBA00022797"/>
    </source>
</evidence>
<evidence type="ECO:0000256" key="5">
    <source>
        <dbReference type="ARBA" id="ARBA00022964"/>
    </source>
</evidence>
<evidence type="ECO:0000259" key="10">
    <source>
        <dbReference type="PROSITE" id="PS51296"/>
    </source>
</evidence>
<dbReference type="Proteomes" id="UP000286576">
    <property type="component" value="Unassembled WGS sequence"/>
</dbReference>
<reference evidence="11 12" key="1">
    <citation type="submission" date="2018-08" db="EMBL/GenBank/DDBJ databases">
        <title>Erythrobacter zhengii sp.nov., a bacterium isolated from deep-sea sediment.</title>
        <authorList>
            <person name="Fang C."/>
            <person name="Wu Y.-H."/>
            <person name="Sun C."/>
            <person name="Wang H."/>
            <person name="Cheng H."/>
            <person name="Meng F.-X."/>
            <person name="Wang C.-S."/>
            <person name="Xu X.-W."/>
        </authorList>
    </citation>
    <scope>NUCLEOTIDE SEQUENCE [LARGE SCALE GENOMIC DNA]</scope>
    <source>
        <strain evidence="11 12">V18</strain>
    </source>
</reference>
<dbReference type="PANTHER" id="PTHR43756">
    <property type="entry name" value="CHOLINE MONOOXYGENASE, CHLOROPLASTIC"/>
    <property type="match status" value="1"/>
</dbReference>
<feature type="domain" description="Rieske" evidence="10">
    <location>
        <begin position="54"/>
        <end position="163"/>
    </location>
</feature>
<dbReference type="InterPro" id="IPR015879">
    <property type="entry name" value="Ring_hydroxy_dOase_asu_C_dom"/>
</dbReference>
<dbReference type="Pfam" id="PF00355">
    <property type="entry name" value="Rieske"/>
    <property type="match status" value="1"/>
</dbReference>
<keyword evidence="5 11" id="KW-0223">Dioxygenase</keyword>
<keyword evidence="2" id="KW-0001">2Fe-2S</keyword>
<name>A0A418NTC2_9SPHN</name>
<dbReference type="Gene3D" id="3.90.380.10">
    <property type="entry name" value="Naphthalene 1,2-dioxygenase Alpha Subunit, Chain A, domain 1"/>
    <property type="match status" value="1"/>
</dbReference>
<organism evidence="11 12">
    <name type="scientific">Aurantiacibacter zhengii</name>
    <dbReference type="NCBI Taxonomy" id="2307003"/>
    <lineage>
        <taxon>Bacteria</taxon>
        <taxon>Pseudomonadati</taxon>
        <taxon>Pseudomonadota</taxon>
        <taxon>Alphaproteobacteria</taxon>
        <taxon>Sphingomonadales</taxon>
        <taxon>Erythrobacteraceae</taxon>
        <taxon>Aurantiacibacter</taxon>
    </lineage>
</organism>
<dbReference type="Pfam" id="PF00848">
    <property type="entry name" value="Ring_hydroxyl_A"/>
    <property type="match status" value="1"/>
</dbReference>
<evidence type="ECO:0000256" key="2">
    <source>
        <dbReference type="ARBA" id="ARBA00022714"/>
    </source>
</evidence>
<proteinExistence type="inferred from homology"/>
<dbReference type="GO" id="GO:0051537">
    <property type="term" value="F:2 iron, 2 sulfur cluster binding"/>
    <property type="evidence" value="ECO:0007669"/>
    <property type="project" value="UniProtKB-KW"/>
</dbReference>
<dbReference type="PROSITE" id="PS51296">
    <property type="entry name" value="RIESKE"/>
    <property type="match status" value="1"/>
</dbReference>
<keyword evidence="4" id="KW-0058">Aromatic hydrocarbons catabolism</keyword>
<dbReference type="OrthoDB" id="7456916at2"/>
<evidence type="ECO:0000256" key="3">
    <source>
        <dbReference type="ARBA" id="ARBA00022723"/>
    </source>
</evidence>
<keyword evidence="7" id="KW-0408">Iron</keyword>
<dbReference type="EMBL" id="QXFL01000003">
    <property type="protein sequence ID" value="RIV86885.1"/>
    <property type="molecule type" value="Genomic_DNA"/>
</dbReference>
<keyword evidence="6" id="KW-0560">Oxidoreductase</keyword>
<dbReference type="SUPFAM" id="SSF50022">
    <property type="entry name" value="ISP domain"/>
    <property type="match status" value="1"/>
</dbReference>
<evidence type="ECO:0000313" key="12">
    <source>
        <dbReference type="Proteomes" id="UP000286576"/>
    </source>
</evidence>
<sequence>MVETFQRENNLAASDLDFHQLVDVEAGWIDRRIFWNTDIYQLELERIFARCWCFVGHESQFIEPGDFLTTYIGQDAVIVAKDRKGEVNVFLNSCTHRGNRVCFAETGTARQFTCNFHGWAFGLDGGLVSIHEEEHYSGCANFDKSKLGLHRARTESYKGLIFATFDPKAPSLNEYLGDYRYYLDVLLDNDPGGTEFLEGNVKSRLRSNWKFAAENFVGDAYHAGWTHASAAAAIFGRGVKVNPEKSFQASVNGHGTEFGLDLIGNAMALGEPEVVDYLKENEARFAERLGKLRAKMVGSMSSANVFPNLAYLPGLNTWRTWLPKGAHEIELNTWVLVNRDAPKSLKEAYRRGISRTFSPTGMFESDDGENWEHCTHSNAGVVTRRQKLHYGLGLDSAIDHEEFPGKIHRVQLNDANQRAFYKRWADLMSASDWSSLDNN</sequence>
<evidence type="ECO:0000256" key="8">
    <source>
        <dbReference type="ARBA" id="ARBA00023014"/>
    </source>
</evidence>
<dbReference type="InterPro" id="IPR036922">
    <property type="entry name" value="Rieske_2Fe-2S_sf"/>
</dbReference>
<dbReference type="PANTHER" id="PTHR43756:SF1">
    <property type="entry name" value="3-PHENYLPROPIONATE_CINNAMIC ACID DIOXYGENASE SUBUNIT ALPHA"/>
    <property type="match status" value="1"/>
</dbReference>
<dbReference type="GO" id="GO:0051213">
    <property type="term" value="F:dioxygenase activity"/>
    <property type="evidence" value="ECO:0007669"/>
    <property type="project" value="UniProtKB-KW"/>
</dbReference>